<dbReference type="Proteomes" id="UP000603708">
    <property type="component" value="Unassembled WGS sequence"/>
</dbReference>
<dbReference type="InterPro" id="IPR000772">
    <property type="entry name" value="Ricin_B_lectin"/>
</dbReference>
<gene>
    <name evidence="2" type="ORF">GCM10018793_47390</name>
</gene>
<dbReference type="AlphaFoldDB" id="A0A919GHG7"/>
<organism evidence="2 3">
    <name type="scientific">Streptomyces sulfonofaciens</name>
    <dbReference type="NCBI Taxonomy" id="68272"/>
    <lineage>
        <taxon>Bacteria</taxon>
        <taxon>Bacillati</taxon>
        <taxon>Actinomycetota</taxon>
        <taxon>Actinomycetes</taxon>
        <taxon>Kitasatosporales</taxon>
        <taxon>Streptomycetaceae</taxon>
        <taxon>Streptomyces</taxon>
    </lineage>
</organism>
<reference evidence="2" key="1">
    <citation type="journal article" date="2014" name="Int. J. Syst. Evol. Microbiol.">
        <title>Complete genome sequence of Corynebacterium casei LMG S-19264T (=DSM 44701T), isolated from a smear-ripened cheese.</title>
        <authorList>
            <consortium name="US DOE Joint Genome Institute (JGI-PGF)"/>
            <person name="Walter F."/>
            <person name="Albersmeier A."/>
            <person name="Kalinowski J."/>
            <person name="Ruckert C."/>
        </authorList>
    </citation>
    <scope>NUCLEOTIDE SEQUENCE</scope>
    <source>
        <strain evidence="2">JCM 5069</strain>
    </source>
</reference>
<name>A0A919GHG7_9ACTN</name>
<protein>
    <recommendedName>
        <fullName evidence="1">Ricin B lectin domain-containing protein</fullName>
    </recommendedName>
</protein>
<proteinExistence type="predicted"/>
<dbReference type="EMBL" id="BNCD01000015">
    <property type="protein sequence ID" value="GHH84046.1"/>
    <property type="molecule type" value="Genomic_DNA"/>
</dbReference>
<keyword evidence="3" id="KW-1185">Reference proteome</keyword>
<dbReference type="InterPro" id="IPR035992">
    <property type="entry name" value="Ricin_B-like_lectins"/>
</dbReference>
<evidence type="ECO:0000313" key="2">
    <source>
        <dbReference type="EMBL" id="GHH84046.1"/>
    </source>
</evidence>
<evidence type="ECO:0000313" key="3">
    <source>
        <dbReference type="Proteomes" id="UP000603708"/>
    </source>
</evidence>
<reference evidence="2" key="2">
    <citation type="submission" date="2020-09" db="EMBL/GenBank/DDBJ databases">
        <authorList>
            <person name="Sun Q."/>
            <person name="Ohkuma M."/>
        </authorList>
    </citation>
    <scope>NUCLEOTIDE SEQUENCE</scope>
    <source>
        <strain evidence="2">JCM 5069</strain>
    </source>
</reference>
<dbReference type="PROSITE" id="PS50231">
    <property type="entry name" value="RICIN_B_LECTIN"/>
    <property type="match status" value="1"/>
</dbReference>
<dbReference type="Gene3D" id="2.80.10.50">
    <property type="match status" value="2"/>
</dbReference>
<comment type="caution">
    <text evidence="2">The sequence shown here is derived from an EMBL/GenBank/DDBJ whole genome shotgun (WGS) entry which is preliminary data.</text>
</comment>
<dbReference type="Pfam" id="PF14200">
    <property type="entry name" value="RicinB_lectin_2"/>
    <property type="match status" value="2"/>
</dbReference>
<dbReference type="SUPFAM" id="SSF50370">
    <property type="entry name" value="Ricin B-like lectins"/>
    <property type="match status" value="1"/>
</dbReference>
<dbReference type="CDD" id="cd00161">
    <property type="entry name" value="beta-trefoil_Ricin-like"/>
    <property type="match status" value="1"/>
</dbReference>
<feature type="domain" description="Ricin B lectin" evidence="1">
    <location>
        <begin position="9"/>
        <end position="149"/>
    </location>
</feature>
<sequence>MPVDQLVQDGVYVLENAASGKVLDVPGGGWDNGLPVAVWQRLGPHGSPGQQWAVEFDPAHDAYTLRRPDTEKFLDVAGASRADGAVVQVWEATDSDAQRWRLESHGPGGRLAVVNLGSGRLLTAAGDDDGAAVWQRTCTGADHQLWQLDAVS</sequence>
<evidence type="ECO:0000259" key="1">
    <source>
        <dbReference type="SMART" id="SM00458"/>
    </source>
</evidence>
<accession>A0A919GHG7</accession>
<dbReference type="RefSeq" id="WP_189935311.1">
    <property type="nucleotide sequence ID" value="NZ_BNCD01000015.1"/>
</dbReference>
<dbReference type="SMART" id="SM00458">
    <property type="entry name" value="RICIN"/>
    <property type="match status" value="1"/>
</dbReference>